<comment type="caution">
    <text evidence="3">The sequence shown here is derived from an EMBL/GenBank/DDBJ whole genome shotgun (WGS) entry which is preliminary data.</text>
</comment>
<dbReference type="PIRSF" id="PIRSF015730">
    <property type="entry name" value="TFAR19"/>
    <property type="match status" value="1"/>
</dbReference>
<protein>
    <recommendedName>
        <fullName evidence="5">Programmed cell death protein 5</fullName>
    </recommendedName>
</protein>
<evidence type="ECO:0000313" key="3">
    <source>
        <dbReference type="EMBL" id="EFA77623.1"/>
    </source>
</evidence>
<dbReference type="SUPFAM" id="SSF46950">
    <property type="entry name" value="Double-stranded DNA-binding domain"/>
    <property type="match status" value="1"/>
</dbReference>
<dbReference type="Pfam" id="PF01984">
    <property type="entry name" value="dsDNA_bind"/>
    <property type="match status" value="1"/>
</dbReference>
<dbReference type="GO" id="GO:0005634">
    <property type="term" value="C:nucleus"/>
    <property type="evidence" value="ECO:0007669"/>
    <property type="project" value="TreeGrafter"/>
</dbReference>
<keyword evidence="4" id="KW-1185">Reference proteome</keyword>
<dbReference type="RefSeq" id="XP_020429751.1">
    <property type="nucleotide sequence ID" value="XM_020582970.1"/>
</dbReference>
<evidence type="ECO:0000256" key="1">
    <source>
        <dbReference type="ARBA" id="ARBA00010490"/>
    </source>
</evidence>
<feature type="region of interest" description="Disordered" evidence="2">
    <location>
        <begin position="1"/>
        <end position="36"/>
    </location>
</feature>
<dbReference type="PANTHER" id="PTHR10840:SF0">
    <property type="entry name" value="PROGRAMMED CELL DEATH PROTEIN 5"/>
    <property type="match status" value="1"/>
</dbReference>
<dbReference type="GO" id="GO:0005829">
    <property type="term" value="C:cytosol"/>
    <property type="evidence" value="ECO:0007669"/>
    <property type="project" value="TreeGrafter"/>
</dbReference>
<evidence type="ECO:0000313" key="4">
    <source>
        <dbReference type="Proteomes" id="UP000001396"/>
    </source>
</evidence>
<dbReference type="AlphaFoldDB" id="D3BM22"/>
<name>D3BM22_HETP5</name>
<dbReference type="Gene3D" id="1.10.8.140">
    <property type="entry name" value="PDCD5-like"/>
    <property type="match status" value="1"/>
</dbReference>
<proteinExistence type="inferred from homology"/>
<dbReference type="STRING" id="670386.D3BM22"/>
<accession>D3BM22</accession>
<dbReference type="InterPro" id="IPR036883">
    <property type="entry name" value="PDCD5-like_sf"/>
</dbReference>
<feature type="compositionally biased region" description="Polar residues" evidence="2">
    <location>
        <begin position="7"/>
        <end position="19"/>
    </location>
</feature>
<evidence type="ECO:0008006" key="5">
    <source>
        <dbReference type="Google" id="ProtNLM"/>
    </source>
</evidence>
<dbReference type="GeneID" id="31367697"/>
<organism evidence="3 4">
    <name type="scientific">Heterostelium pallidum (strain ATCC 26659 / Pp 5 / PN500)</name>
    <name type="common">Cellular slime mold</name>
    <name type="synonym">Polysphondylium pallidum</name>
    <dbReference type="NCBI Taxonomy" id="670386"/>
    <lineage>
        <taxon>Eukaryota</taxon>
        <taxon>Amoebozoa</taxon>
        <taxon>Evosea</taxon>
        <taxon>Eumycetozoa</taxon>
        <taxon>Dictyostelia</taxon>
        <taxon>Acytosteliales</taxon>
        <taxon>Acytosteliaceae</taxon>
        <taxon>Heterostelium</taxon>
    </lineage>
</organism>
<gene>
    <name evidence="3" type="ORF">PPL_12230</name>
</gene>
<dbReference type="EMBL" id="ADBJ01000042">
    <property type="protein sequence ID" value="EFA77623.1"/>
    <property type="molecule type" value="Genomic_DNA"/>
</dbReference>
<evidence type="ECO:0000256" key="2">
    <source>
        <dbReference type="SAM" id="MobiDB-lite"/>
    </source>
</evidence>
<feature type="compositionally biased region" description="Basic and acidic residues" evidence="2">
    <location>
        <begin position="26"/>
        <end position="36"/>
    </location>
</feature>
<dbReference type="InParanoid" id="D3BM22"/>
<dbReference type="OMA" id="MQYEMQK"/>
<sequence>MSEETIESLQQRAMQNSNPEQQQRAEQQRRENEEKRKHILAQILTPAARERLSRIAMVKADKARQVEDMIINAAQTGRLQEKVDEPKLISLLEQISEKATKTNIIMKRRTIDDDD</sequence>
<dbReference type="Proteomes" id="UP000001396">
    <property type="component" value="Unassembled WGS sequence"/>
</dbReference>
<comment type="similarity">
    <text evidence="1">Belongs to the PDCD5 family.</text>
</comment>
<dbReference type="FunCoup" id="D3BM22">
    <property type="interactions" value="381"/>
</dbReference>
<dbReference type="PANTHER" id="PTHR10840">
    <property type="entry name" value="PROGRAMMED CELL DEATH PROTEIN 5"/>
    <property type="match status" value="1"/>
</dbReference>
<dbReference type="InterPro" id="IPR002836">
    <property type="entry name" value="PDCD5-like"/>
</dbReference>
<dbReference type="GO" id="GO:0003677">
    <property type="term" value="F:DNA binding"/>
    <property type="evidence" value="ECO:0007669"/>
    <property type="project" value="InterPro"/>
</dbReference>
<reference evidence="3 4" key="1">
    <citation type="journal article" date="2011" name="Genome Res.">
        <title>Phylogeny-wide analysis of social amoeba genomes highlights ancient origins for complex intercellular communication.</title>
        <authorList>
            <person name="Heidel A.J."/>
            <person name="Lawal H.M."/>
            <person name="Felder M."/>
            <person name="Schilde C."/>
            <person name="Helps N.R."/>
            <person name="Tunggal B."/>
            <person name="Rivero F."/>
            <person name="John U."/>
            <person name="Schleicher M."/>
            <person name="Eichinger L."/>
            <person name="Platzer M."/>
            <person name="Noegel A.A."/>
            <person name="Schaap P."/>
            <person name="Gloeckner G."/>
        </authorList>
    </citation>
    <scope>NUCLEOTIDE SEQUENCE [LARGE SCALE GENOMIC DNA]</scope>
    <source>
        <strain evidence="4">ATCC 26659 / Pp 5 / PN500</strain>
    </source>
</reference>